<evidence type="ECO:0008006" key="3">
    <source>
        <dbReference type="Google" id="ProtNLM"/>
    </source>
</evidence>
<sequence>MTEKELLELISNNQQLMQVLGIISELPLKDAWLAAGSVRNVIWDEVTHQHHSLSESDIDIVFYDPEMTYENQLSIETKLNQKFSDYQWQVRNQYLMYHHSPNTKPYTSSRDAISKYPETATAIAIKIDIDGKLILFAPYGLSVIASLEIHPTPHFKEDSDRMRLYKNRLKQKNWKDKWPQLKCYDD</sequence>
<dbReference type="Pfam" id="PF06042">
    <property type="entry name" value="NTP_transf_6"/>
    <property type="match status" value="1"/>
</dbReference>
<dbReference type="PANTHER" id="PTHR39166">
    <property type="entry name" value="BLL1166 PROTEIN"/>
    <property type="match status" value="1"/>
</dbReference>
<keyword evidence="2" id="KW-1185">Reference proteome</keyword>
<protein>
    <recommendedName>
        <fullName evidence="3">Nucleotidyltransferase family protein</fullName>
    </recommendedName>
</protein>
<dbReference type="eggNOG" id="COG3575">
    <property type="taxonomic scope" value="Bacteria"/>
</dbReference>
<organism evidence="1 2">
    <name type="scientific">Streptococcus urinalis 2285-97</name>
    <dbReference type="NCBI Taxonomy" id="764291"/>
    <lineage>
        <taxon>Bacteria</taxon>
        <taxon>Bacillati</taxon>
        <taxon>Bacillota</taxon>
        <taxon>Bacilli</taxon>
        <taxon>Lactobacillales</taxon>
        <taxon>Streptococcaceae</taxon>
        <taxon>Streptococcus</taxon>
    </lineage>
</organism>
<gene>
    <name evidence="1" type="ORF">STRUR_1929</name>
</gene>
<accession>G5KDR1</accession>
<dbReference type="EMBL" id="AEUZ02000001">
    <property type="protein sequence ID" value="EHJ56268.1"/>
    <property type="molecule type" value="Genomic_DNA"/>
</dbReference>
<evidence type="ECO:0000313" key="1">
    <source>
        <dbReference type="EMBL" id="EHJ56268.1"/>
    </source>
</evidence>
<dbReference type="STRING" id="764291.STRUR_1929"/>
<dbReference type="InterPro" id="IPR009267">
    <property type="entry name" value="NTP_transf_6"/>
</dbReference>
<comment type="caution">
    <text evidence="1">The sequence shown here is derived from an EMBL/GenBank/DDBJ whole genome shotgun (WGS) entry which is preliminary data.</text>
</comment>
<reference evidence="1 2" key="1">
    <citation type="journal article" date="2014" name="Int. J. Syst. Evol. Microbiol.">
        <title>Phylogenomics and the dynamic genome evolution of the genus Streptococcus.</title>
        <authorList>
            <consortium name="The Broad Institute Genome Sequencing Platform"/>
            <person name="Richards V.P."/>
            <person name="Palmer S.R."/>
            <person name="Pavinski Bitar P.D."/>
            <person name="Qin X."/>
            <person name="Weinstock G.M."/>
            <person name="Highlander S.K."/>
            <person name="Town C.D."/>
            <person name="Burne R.A."/>
            <person name="Stanhope M.J."/>
        </authorList>
    </citation>
    <scope>NUCLEOTIDE SEQUENCE [LARGE SCALE GENOMIC DNA]</scope>
    <source>
        <strain evidence="1 2">2285-97</strain>
    </source>
</reference>
<proteinExistence type="predicted"/>
<dbReference type="PANTHER" id="PTHR39166:SF1">
    <property type="entry name" value="BLL1166 PROTEIN"/>
    <property type="match status" value="1"/>
</dbReference>
<dbReference type="AlphaFoldDB" id="G5KDR1"/>
<name>G5KDR1_9STRE</name>
<dbReference type="Proteomes" id="UP000005388">
    <property type="component" value="Unassembled WGS sequence"/>
</dbReference>
<dbReference type="RefSeq" id="WP_006739032.1">
    <property type="nucleotide sequence ID" value="NZ_AEUZ02000001.1"/>
</dbReference>
<evidence type="ECO:0000313" key="2">
    <source>
        <dbReference type="Proteomes" id="UP000005388"/>
    </source>
</evidence>